<dbReference type="Gene3D" id="2.40.128.490">
    <property type="entry name" value="Uncharacterised protein PF14869, DUF4488"/>
    <property type="match status" value="1"/>
</dbReference>
<proteinExistence type="predicted"/>
<comment type="caution">
    <text evidence="1">The sequence shown here is derived from an EMBL/GenBank/DDBJ whole genome shotgun (WGS) entry which is preliminary data.</text>
</comment>
<evidence type="ECO:0008006" key="3">
    <source>
        <dbReference type="Google" id="ProtNLM"/>
    </source>
</evidence>
<accession>A0ABW5U997</accession>
<protein>
    <recommendedName>
        <fullName evidence="3">Membrane or secreted protein</fullName>
    </recommendedName>
</protein>
<dbReference type="RefSeq" id="WP_066752922.1">
    <property type="nucleotide sequence ID" value="NZ_JBHUMB010000005.1"/>
</dbReference>
<name>A0ABW5U997_9SPHI</name>
<reference evidence="2" key="1">
    <citation type="journal article" date="2019" name="Int. J. Syst. Evol. Microbiol.">
        <title>The Global Catalogue of Microorganisms (GCM) 10K type strain sequencing project: providing services to taxonomists for standard genome sequencing and annotation.</title>
        <authorList>
            <consortium name="The Broad Institute Genomics Platform"/>
            <consortium name="The Broad Institute Genome Sequencing Center for Infectious Disease"/>
            <person name="Wu L."/>
            <person name="Ma J."/>
        </authorList>
    </citation>
    <scope>NUCLEOTIDE SEQUENCE [LARGE SCALE GENOMIC DNA]</scope>
    <source>
        <strain evidence="2">KCTC 42247</strain>
    </source>
</reference>
<keyword evidence="2" id="KW-1185">Reference proteome</keyword>
<evidence type="ECO:0000313" key="2">
    <source>
        <dbReference type="Proteomes" id="UP001597418"/>
    </source>
</evidence>
<gene>
    <name evidence="1" type="ORF">ACFSQ6_00515</name>
</gene>
<organism evidence="1 2">
    <name type="scientific">Sphingobacterium populi</name>
    <dbReference type="NCBI Taxonomy" id="1812824"/>
    <lineage>
        <taxon>Bacteria</taxon>
        <taxon>Pseudomonadati</taxon>
        <taxon>Bacteroidota</taxon>
        <taxon>Sphingobacteriia</taxon>
        <taxon>Sphingobacteriales</taxon>
        <taxon>Sphingobacteriaceae</taxon>
        <taxon>Sphingobacterium</taxon>
    </lineage>
</organism>
<dbReference type="Proteomes" id="UP001597418">
    <property type="component" value="Unassembled WGS sequence"/>
</dbReference>
<evidence type="ECO:0000313" key="1">
    <source>
        <dbReference type="EMBL" id="MFD2741870.1"/>
    </source>
</evidence>
<dbReference type="EMBL" id="JBHUMB010000005">
    <property type="protein sequence ID" value="MFD2741870.1"/>
    <property type="molecule type" value="Genomic_DNA"/>
</dbReference>
<sequence>MTKYLLSFYLLLVGTTSIYAQHDRLRGVYKMEKGDAHVLWLFVDGYSSMIHYTDKQYLSTTGGPFSLDGNTISVQTEYNDIDSSSVGKTVRYEIKWEGENLKDQSNNIWTKQTNKAAPLDGLWRITGRQQDGEMTTMKLGDRKTIKLLVDGHFQWLAINPAQAGFYGTGGGQYTFQNKKYTEHLMFFSRDNTRVGSSLKFDGEIKDGAWHHQGMSSKGDDIHEIWSKETK</sequence>